<reference evidence="3" key="1">
    <citation type="journal article" date="2019" name="Int. J. Syst. Evol. Microbiol.">
        <title>The Global Catalogue of Microorganisms (GCM) 10K type strain sequencing project: providing services to taxonomists for standard genome sequencing and annotation.</title>
        <authorList>
            <consortium name="The Broad Institute Genomics Platform"/>
            <consortium name="The Broad Institute Genome Sequencing Center for Infectious Disease"/>
            <person name="Wu L."/>
            <person name="Ma J."/>
        </authorList>
    </citation>
    <scope>NUCLEOTIDE SEQUENCE [LARGE SCALE GENOMIC DNA]</scope>
    <source>
        <strain evidence="3">CGMCC 1.12478</strain>
    </source>
</reference>
<dbReference type="Proteomes" id="UP000645462">
    <property type="component" value="Unassembled WGS sequence"/>
</dbReference>
<evidence type="ECO:0000313" key="2">
    <source>
        <dbReference type="EMBL" id="GGC10364.1"/>
    </source>
</evidence>
<evidence type="ECO:0000256" key="1">
    <source>
        <dbReference type="SAM" id="MobiDB-lite"/>
    </source>
</evidence>
<accession>A0ABQ1KWE2</accession>
<evidence type="ECO:0000313" key="3">
    <source>
        <dbReference type="Proteomes" id="UP000645462"/>
    </source>
</evidence>
<name>A0ABQ1KWE2_9RHOB</name>
<feature type="region of interest" description="Disordered" evidence="1">
    <location>
        <begin position="58"/>
        <end position="79"/>
    </location>
</feature>
<organism evidence="2 3">
    <name type="scientific">Marivita lacus</name>
    <dbReference type="NCBI Taxonomy" id="1323742"/>
    <lineage>
        <taxon>Bacteria</taxon>
        <taxon>Pseudomonadati</taxon>
        <taxon>Pseudomonadota</taxon>
        <taxon>Alphaproteobacteria</taxon>
        <taxon>Rhodobacterales</taxon>
        <taxon>Roseobacteraceae</taxon>
        <taxon>Marivita</taxon>
    </lineage>
</organism>
<comment type="caution">
    <text evidence="2">The sequence shown here is derived from an EMBL/GenBank/DDBJ whole genome shotgun (WGS) entry which is preliminary data.</text>
</comment>
<protein>
    <submittedName>
        <fullName evidence="2">Uncharacterized protein</fullName>
    </submittedName>
</protein>
<proteinExistence type="predicted"/>
<gene>
    <name evidence="2" type="ORF">GCM10011363_28790</name>
</gene>
<keyword evidence="3" id="KW-1185">Reference proteome</keyword>
<sequence>MPVPRAAGGEQVMLLVVANNLIGSFNWFQTGNSQRGGGEPLSIRQMITRVVDDHAIDPSQAFLSPEPSARVPKSGVSLI</sequence>
<dbReference type="EMBL" id="BMFC01000007">
    <property type="protein sequence ID" value="GGC10364.1"/>
    <property type="molecule type" value="Genomic_DNA"/>
</dbReference>